<dbReference type="GO" id="GO:0051287">
    <property type="term" value="F:NAD binding"/>
    <property type="evidence" value="ECO:0007669"/>
    <property type="project" value="InterPro"/>
</dbReference>
<reference evidence="5 6" key="1">
    <citation type="submission" date="2017-07" db="EMBL/GenBank/DDBJ databases">
        <title>Niveispirillum cyanobacteriorum sp. nov., isolated from cyanobacterial aggregates in a eutrophic lake.</title>
        <authorList>
            <person name="Cai H."/>
        </authorList>
    </citation>
    <scope>NUCLEOTIDE SEQUENCE [LARGE SCALE GENOMIC DNA]</scope>
    <source>
        <strain evidence="6">TH1-14</strain>
    </source>
</reference>
<evidence type="ECO:0000259" key="4">
    <source>
        <dbReference type="Pfam" id="PF02826"/>
    </source>
</evidence>
<name>A0A255Z6T8_9PROT</name>
<accession>A0A255Z6T8</accession>
<dbReference type="EMBL" id="NOXU01000017">
    <property type="protein sequence ID" value="OYQ37149.1"/>
    <property type="molecule type" value="Genomic_DNA"/>
</dbReference>
<dbReference type="GO" id="GO:0030267">
    <property type="term" value="F:glyoxylate reductase (NADPH) activity"/>
    <property type="evidence" value="ECO:0007669"/>
    <property type="project" value="TreeGrafter"/>
</dbReference>
<dbReference type="PANTHER" id="PTHR10996">
    <property type="entry name" value="2-HYDROXYACID DEHYDROGENASE-RELATED"/>
    <property type="match status" value="1"/>
</dbReference>
<dbReference type="RefSeq" id="WP_094453232.1">
    <property type="nucleotide sequence ID" value="NZ_NOXU01000017.1"/>
</dbReference>
<dbReference type="Pfam" id="PF00389">
    <property type="entry name" value="2-Hacid_dh"/>
    <property type="match status" value="1"/>
</dbReference>
<dbReference type="AlphaFoldDB" id="A0A255Z6T8"/>
<keyword evidence="6" id="KW-1185">Reference proteome</keyword>
<evidence type="ECO:0000313" key="6">
    <source>
        <dbReference type="Proteomes" id="UP000216998"/>
    </source>
</evidence>
<organism evidence="5 6">
    <name type="scientific">Niveispirillum lacus</name>
    <dbReference type="NCBI Taxonomy" id="1981099"/>
    <lineage>
        <taxon>Bacteria</taxon>
        <taxon>Pseudomonadati</taxon>
        <taxon>Pseudomonadota</taxon>
        <taxon>Alphaproteobacteria</taxon>
        <taxon>Rhodospirillales</taxon>
        <taxon>Azospirillaceae</taxon>
        <taxon>Niveispirillum</taxon>
    </lineage>
</organism>
<dbReference type="SUPFAM" id="SSF52283">
    <property type="entry name" value="Formate/glycerate dehydrogenase catalytic domain-like"/>
    <property type="match status" value="1"/>
</dbReference>
<feature type="domain" description="D-isomer specific 2-hydroxyacid dehydrogenase NAD-binding" evidence="4">
    <location>
        <begin position="114"/>
        <end position="288"/>
    </location>
</feature>
<dbReference type="InterPro" id="IPR006140">
    <property type="entry name" value="D-isomer_DH_NAD-bd"/>
</dbReference>
<dbReference type="OrthoDB" id="9793626at2"/>
<dbReference type="CDD" id="cd12172">
    <property type="entry name" value="PGDH_like_2"/>
    <property type="match status" value="1"/>
</dbReference>
<evidence type="ECO:0000256" key="2">
    <source>
        <dbReference type="RuleBase" id="RU003719"/>
    </source>
</evidence>
<dbReference type="GO" id="GO:0016618">
    <property type="term" value="F:hydroxypyruvate reductase [NAD(P)H] activity"/>
    <property type="evidence" value="ECO:0007669"/>
    <property type="project" value="TreeGrafter"/>
</dbReference>
<evidence type="ECO:0008006" key="7">
    <source>
        <dbReference type="Google" id="ProtNLM"/>
    </source>
</evidence>
<evidence type="ECO:0000313" key="5">
    <source>
        <dbReference type="EMBL" id="OYQ37149.1"/>
    </source>
</evidence>
<dbReference type="GO" id="GO:0005829">
    <property type="term" value="C:cytosol"/>
    <property type="evidence" value="ECO:0007669"/>
    <property type="project" value="TreeGrafter"/>
</dbReference>
<evidence type="ECO:0000259" key="3">
    <source>
        <dbReference type="Pfam" id="PF00389"/>
    </source>
</evidence>
<dbReference type="Pfam" id="PF02826">
    <property type="entry name" value="2-Hacid_dh_C"/>
    <property type="match status" value="1"/>
</dbReference>
<dbReference type="InterPro" id="IPR006139">
    <property type="entry name" value="D-isomer_2_OHA_DH_cat_dom"/>
</dbReference>
<dbReference type="SUPFAM" id="SSF51735">
    <property type="entry name" value="NAD(P)-binding Rossmann-fold domains"/>
    <property type="match status" value="1"/>
</dbReference>
<keyword evidence="1 2" id="KW-0560">Oxidoreductase</keyword>
<proteinExistence type="inferred from homology"/>
<protein>
    <recommendedName>
        <fullName evidence="7">Dihydrofolate reductase</fullName>
    </recommendedName>
</protein>
<dbReference type="InterPro" id="IPR036291">
    <property type="entry name" value="NAD(P)-bd_dom_sf"/>
</dbReference>
<gene>
    <name evidence="5" type="ORF">CHU95_02035</name>
</gene>
<feature type="domain" description="D-isomer specific 2-hydroxyacid dehydrogenase catalytic" evidence="3">
    <location>
        <begin position="34"/>
        <end position="309"/>
    </location>
</feature>
<dbReference type="InterPro" id="IPR050223">
    <property type="entry name" value="D-isomer_2-hydroxyacid_DH"/>
</dbReference>
<dbReference type="PANTHER" id="PTHR10996:SF283">
    <property type="entry name" value="GLYOXYLATE_HYDROXYPYRUVATE REDUCTASE B"/>
    <property type="match status" value="1"/>
</dbReference>
<dbReference type="Proteomes" id="UP000216998">
    <property type="component" value="Unassembled WGS sequence"/>
</dbReference>
<dbReference type="Gene3D" id="3.40.50.720">
    <property type="entry name" value="NAD(P)-binding Rossmann-like Domain"/>
    <property type="match status" value="2"/>
</dbReference>
<comment type="similarity">
    <text evidence="2">Belongs to the D-isomer specific 2-hydroxyacid dehydrogenase family.</text>
</comment>
<comment type="caution">
    <text evidence="5">The sequence shown here is derived from an EMBL/GenBank/DDBJ whole genome shotgun (WGS) entry which is preliminary data.</text>
</comment>
<evidence type="ECO:0000256" key="1">
    <source>
        <dbReference type="ARBA" id="ARBA00023002"/>
    </source>
</evidence>
<sequence length="321" mass="34165">MTAHVLIPCRQLQSCIDQFRGWLADHGITIELPPTLQHLTEEDLVPIIGRFDAIVAGDDQVSRKVIEAGTRLKVICKWGIGIDAIDTAAAAERNIPVYNTPGMFGEEVADMALGYVILLARPLHLIDRGVRDGVWSKLRGTTLSGLRVGVVGLGSIGRAVVRRLGGFGLLAYGSDPHATPDPDFDARTGLTRLPLAEMLPQVDYLIVTCNLTPDSFHLIDAAALARLKKGAKVINVSRGPIIDEKALIAALASGHVGGAGLDVFEEEPLPADSPLRSFDNVILGAHNGSNTHEGVDRVNVAALRNLLRGLGIAEKYPPAGG</sequence>